<organism evidence="1 2">
    <name type="scientific">Collybia nuda</name>
    <dbReference type="NCBI Taxonomy" id="64659"/>
    <lineage>
        <taxon>Eukaryota</taxon>
        <taxon>Fungi</taxon>
        <taxon>Dikarya</taxon>
        <taxon>Basidiomycota</taxon>
        <taxon>Agaricomycotina</taxon>
        <taxon>Agaricomycetes</taxon>
        <taxon>Agaricomycetidae</taxon>
        <taxon>Agaricales</taxon>
        <taxon>Tricholomatineae</taxon>
        <taxon>Clitocybaceae</taxon>
        <taxon>Collybia</taxon>
    </lineage>
</organism>
<dbReference type="OrthoDB" id="2751409at2759"/>
<comment type="caution">
    <text evidence="1">The sequence shown here is derived from an EMBL/GenBank/DDBJ whole genome shotgun (WGS) entry which is preliminary data.</text>
</comment>
<sequence>MIAPEYVHSFPELTIRILSYLSLYDILACQLTHPAIYTLIKESTLLQYHITTQIAGVEDNPGSMVDVRERLERLSAREIGWAQSEFDFSQTMPVKHDHSGIYDLTGGVYFLGNRNRRVMHYCRLPSKASDQTQWAKIDIDASIIDIGLALYEHDLMAVVTTTSRGDMHTIEISLLKFSTGKRHPEAQFPDIFVAESRWARPSAFIIIVGDALALITAHYDNPSDPDDDLYVFDWKTGALKVHATAPNNSYADLIFLSPTRFLLPNANARFLEFRDLTHTQPIGALALPSLRNSYFFSDIAGRCEPNPTPSGIPHSTRPFHASSADAIAIFNICVRGFQTLDSTFSMFVHRHALFNLCPVSPNDNGTFEVIPWATWGPRVTRWMGGGSSRWITTTAGERAVLTAQGVNKATILDFRPARLHISKHQQHNMHFRVGEERSVFLHSAFVDPIESFLPYTARAVAGMEIYEGGLLIDEDRLIGVKLEESGSVIRNVVIHHFGPKPDSDTEDNEVR</sequence>
<evidence type="ECO:0000313" key="1">
    <source>
        <dbReference type="EMBL" id="KAF9464318.1"/>
    </source>
</evidence>
<accession>A0A9P6CL20</accession>
<name>A0A9P6CL20_9AGAR</name>
<proteinExistence type="predicted"/>
<protein>
    <recommendedName>
        <fullName evidence="3">F-box domain-containing protein</fullName>
    </recommendedName>
</protein>
<evidence type="ECO:0008006" key="3">
    <source>
        <dbReference type="Google" id="ProtNLM"/>
    </source>
</evidence>
<dbReference type="EMBL" id="MU150255">
    <property type="protein sequence ID" value="KAF9464318.1"/>
    <property type="molecule type" value="Genomic_DNA"/>
</dbReference>
<gene>
    <name evidence="1" type="ORF">BDZ94DRAFT_1308099</name>
</gene>
<reference evidence="1" key="1">
    <citation type="submission" date="2020-11" db="EMBL/GenBank/DDBJ databases">
        <authorList>
            <consortium name="DOE Joint Genome Institute"/>
            <person name="Ahrendt S."/>
            <person name="Riley R."/>
            <person name="Andreopoulos W."/>
            <person name="Labutti K."/>
            <person name="Pangilinan J."/>
            <person name="Ruiz-Duenas F.J."/>
            <person name="Barrasa J.M."/>
            <person name="Sanchez-Garcia M."/>
            <person name="Camarero S."/>
            <person name="Miyauchi S."/>
            <person name="Serrano A."/>
            <person name="Linde D."/>
            <person name="Babiker R."/>
            <person name="Drula E."/>
            <person name="Ayuso-Fernandez I."/>
            <person name="Pacheco R."/>
            <person name="Padilla G."/>
            <person name="Ferreira P."/>
            <person name="Barriuso J."/>
            <person name="Kellner H."/>
            <person name="Castanera R."/>
            <person name="Alfaro M."/>
            <person name="Ramirez L."/>
            <person name="Pisabarro A.G."/>
            <person name="Kuo A."/>
            <person name="Tritt A."/>
            <person name="Lipzen A."/>
            <person name="He G."/>
            <person name="Yan M."/>
            <person name="Ng V."/>
            <person name="Cullen D."/>
            <person name="Martin F."/>
            <person name="Rosso M.-N."/>
            <person name="Henrissat B."/>
            <person name="Hibbett D."/>
            <person name="Martinez A.T."/>
            <person name="Grigoriev I.V."/>
        </authorList>
    </citation>
    <scope>NUCLEOTIDE SEQUENCE</scope>
    <source>
        <strain evidence="1">CBS 247.69</strain>
    </source>
</reference>
<dbReference type="AlphaFoldDB" id="A0A9P6CL20"/>
<dbReference type="Proteomes" id="UP000807353">
    <property type="component" value="Unassembled WGS sequence"/>
</dbReference>
<evidence type="ECO:0000313" key="2">
    <source>
        <dbReference type="Proteomes" id="UP000807353"/>
    </source>
</evidence>
<keyword evidence="2" id="KW-1185">Reference proteome</keyword>